<evidence type="ECO:0000259" key="6">
    <source>
        <dbReference type="PROSITE" id="PS51007"/>
    </source>
</evidence>
<sequence>MKARLLAVALLAALALAGAMVYGLNHLDEAAPTQSAAATSPAMVERGAYLARAGNCMGCHTQRGGAPYAGGRALPTPFGDVFAPNLTPDPATGLGQWTSNDFWAALHNGRSKDGRLLTPAFPYTNYALVTREDADALFAYLQSLPAVAQANRAHELRFPYNTQPAMAVWRALYFRPAVFKPDAGRSAEWNRGAYLTQGLGHCNACHAPRNSLGATPAATDFSGGMLAPLAWYAPSLHDPAEAGVADWPAQDLRQWLKTGSSASSSALGPMGEVILGSTQYLNETDLAAMATYLQSLPQHAAAKSTQRRPEPALRELGKALYADHCARCHGEQGEGVKAAYPALAGSRSVQMQNPANLLRIIQRGGFAPATAGNPRPYGMPPFAGILSDTEQAALASFVRNAWGNQAADVRPLDVLQLKTQRVN</sequence>
<dbReference type="Pfam" id="PF00034">
    <property type="entry name" value="Cytochrom_C"/>
    <property type="match status" value="2"/>
</dbReference>
<reference evidence="7 8" key="1">
    <citation type="submission" date="2022-10" db="EMBL/GenBank/DDBJ databases">
        <title>Paucibacter sp. hw1 Genome sequencing.</title>
        <authorList>
            <person name="Park S."/>
        </authorList>
    </citation>
    <scope>NUCLEOTIDE SEQUENCE [LARGE SCALE GENOMIC DNA]</scope>
    <source>
        <strain evidence="8">hw1</strain>
    </source>
</reference>
<dbReference type="InterPro" id="IPR051459">
    <property type="entry name" value="Cytochrome_c-type_DH"/>
</dbReference>
<evidence type="ECO:0000256" key="5">
    <source>
        <dbReference type="SAM" id="SignalP"/>
    </source>
</evidence>
<dbReference type="Gene3D" id="1.10.760.10">
    <property type="entry name" value="Cytochrome c-like domain"/>
    <property type="match status" value="3"/>
</dbReference>
<protein>
    <submittedName>
        <fullName evidence="7">Cytochrome c</fullName>
    </submittedName>
</protein>
<dbReference type="InterPro" id="IPR036909">
    <property type="entry name" value="Cyt_c-like_dom_sf"/>
</dbReference>
<feature type="chain" id="PRO_5047295008" evidence="5">
    <location>
        <begin position="18"/>
        <end position="423"/>
    </location>
</feature>
<evidence type="ECO:0000313" key="8">
    <source>
        <dbReference type="Proteomes" id="UP001221189"/>
    </source>
</evidence>
<dbReference type="SUPFAM" id="SSF46626">
    <property type="entry name" value="Cytochrome c"/>
    <property type="match status" value="3"/>
</dbReference>
<proteinExistence type="predicted"/>
<evidence type="ECO:0000313" key="7">
    <source>
        <dbReference type="EMBL" id="MDC8771514.1"/>
    </source>
</evidence>
<keyword evidence="3 4" id="KW-0408">Iron</keyword>
<comment type="caution">
    <text evidence="7">The sequence shown here is derived from an EMBL/GenBank/DDBJ whole genome shotgun (WGS) entry which is preliminary data.</text>
</comment>
<keyword evidence="8" id="KW-1185">Reference proteome</keyword>
<feature type="domain" description="Cytochrome c" evidence="6">
    <location>
        <begin position="312"/>
        <end position="402"/>
    </location>
</feature>
<feature type="signal peptide" evidence="5">
    <location>
        <begin position="1"/>
        <end position="17"/>
    </location>
</feature>
<keyword evidence="2 4" id="KW-0479">Metal-binding</keyword>
<dbReference type="PANTHER" id="PTHR35008:SF4">
    <property type="entry name" value="BLL4482 PROTEIN"/>
    <property type="match status" value="1"/>
</dbReference>
<evidence type="ECO:0000256" key="2">
    <source>
        <dbReference type="ARBA" id="ARBA00022723"/>
    </source>
</evidence>
<gene>
    <name evidence="7" type="ORF">PRZ03_08005</name>
</gene>
<dbReference type="EMBL" id="JAQQXT010000004">
    <property type="protein sequence ID" value="MDC8771514.1"/>
    <property type="molecule type" value="Genomic_DNA"/>
</dbReference>
<dbReference type="PROSITE" id="PS51007">
    <property type="entry name" value="CYTC"/>
    <property type="match status" value="3"/>
</dbReference>
<keyword evidence="5" id="KW-0732">Signal</keyword>
<organism evidence="7 8">
    <name type="scientific">Roseateles albus</name>
    <dbReference type="NCBI Taxonomy" id="2987525"/>
    <lineage>
        <taxon>Bacteria</taxon>
        <taxon>Pseudomonadati</taxon>
        <taxon>Pseudomonadota</taxon>
        <taxon>Betaproteobacteria</taxon>
        <taxon>Burkholderiales</taxon>
        <taxon>Sphaerotilaceae</taxon>
        <taxon>Roseateles</taxon>
    </lineage>
</organism>
<dbReference type="RefSeq" id="WP_273599802.1">
    <property type="nucleotide sequence ID" value="NZ_JAQQXT010000004.1"/>
</dbReference>
<evidence type="ECO:0000256" key="1">
    <source>
        <dbReference type="ARBA" id="ARBA00022617"/>
    </source>
</evidence>
<evidence type="ECO:0000256" key="3">
    <source>
        <dbReference type="ARBA" id="ARBA00023004"/>
    </source>
</evidence>
<keyword evidence="1 4" id="KW-0349">Heme</keyword>
<dbReference type="InterPro" id="IPR009056">
    <property type="entry name" value="Cyt_c-like_dom"/>
</dbReference>
<feature type="domain" description="Cytochrome c" evidence="6">
    <location>
        <begin position="42"/>
        <end position="145"/>
    </location>
</feature>
<dbReference type="PIRSF" id="PIRSF000018">
    <property type="entry name" value="Mb_ADH_cyt_c"/>
    <property type="match status" value="1"/>
</dbReference>
<dbReference type="InterPro" id="IPR014353">
    <property type="entry name" value="Membr-bd_ADH_cyt_c"/>
</dbReference>
<dbReference type="Proteomes" id="UP001221189">
    <property type="component" value="Unassembled WGS sequence"/>
</dbReference>
<dbReference type="PANTHER" id="PTHR35008">
    <property type="entry name" value="BLL4482 PROTEIN-RELATED"/>
    <property type="match status" value="1"/>
</dbReference>
<feature type="domain" description="Cytochrome c" evidence="6">
    <location>
        <begin position="187"/>
        <end position="297"/>
    </location>
</feature>
<evidence type="ECO:0000256" key="4">
    <source>
        <dbReference type="PROSITE-ProRule" id="PRU00433"/>
    </source>
</evidence>
<accession>A0ABT5KD77</accession>
<name>A0ABT5KD77_9BURK</name>